<keyword evidence="1" id="KW-0812">Transmembrane</keyword>
<feature type="transmembrane region" description="Helical" evidence="1">
    <location>
        <begin position="12"/>
        <end position="31"/>
    </location>
</feature>
<feature type="domain" description="Type VI lipase adapter protein Tla3 N-terminal" evidence="2">
    <location>
        <begin position="63"/>
        <end position="220"/>
    </location>
</feature>
<feature type="non-terminal residue" evidence="3">
    <location>
        <position position="269"/>
    </location>
</feature>
<dbReference type="Pfam" id="PF11394">
    <property type="entry name" value="Tla3_N"/>
    <property type="match status" value="1"/>
</dbReference>
<dbReference type="Proteomes" id="UP000004471">
    <property type="component" value="Unassembled WGS sequence"/>
</dbReference>
<dbReference type="HOGENOM" id="CLU_039054_0_0_6"/>
<gene>
    <name evidence="3" type="ORF">PSYJA_00280</name>
</gene>
<reference evidence="3 4" key="1">
    <citation type="journal article" date="2011" name="PLoS Pathog.">
        <title>Dynamic evolution of pathogenicity revealed by sequencing and comparative genomics of 19 Pseudomonas syringae isolates.</title>
        <authorList>
            <person name="Baltrus D.A."/>
            <person name="Nishimura M.T."/>
            <person name="Romanchuk A."/>
            <person name="Chang J.H."/>
            <person name="Mukhtar M.S."/>
            <person name="Cherkis K."/>
            <person name="Roach J."/>
            <person name="Grant S.R."/>
            <person name="Jones C.D."/>
            <person name="Dangl J.L."/>
        </authorList>
    </citation>
    <scope>NUCLEOTIDE SEQUENCE [LARGE SCALE GENOMIC DNA]</scope>
    <source>
        <strain evidence="4">M301072PT</strain>
    </source>
</reference>
<evidence type="ECO:0000256" key="1">
    <source>
        <dbReference type="SAM" id="Phobius"/>
    </source>
</evidence>
<evidence type="ECO:0000313" key="3">
    <source>
        <dbReference type="EMBL" id="EGH27544.1"/>
    </source>
</evidence>
<dbReference type="InterPro" id="IPR021531">
    <property type="entry name" value="Tla3_N"/>
</dbReference>
<name>F3FBF8_PSESX</name>
<accession>F3FBF8</accession>
<evidence type="ECO:0000259" key="2">
    <source>
        <dbReference type="Pfam" id="PF11394"/>
    </source>
</evidence>
<sequence>MESREISSVTRWGIVGVLGTVLLTFSGHWWGKAVAHEKTELADYKNQVMAQNTEQQATQKRTYSLEIRGVGIGIYHDHQSEIWEFIKKKNSNFVSIYSRDPKDYEASIDSREISRDIKTRVAFQHSAGASVAYWPIPTFAVAPPKQPSDTGAADSILTGRNAATLGVTLFLWQDADNTTHAQKMIEHLFQFFDDNPKPPQALIVSEDGDVTRDGLRVAGTPGLQSVQVVPTIFESMTGLLVSRSDRVDSYIRPYSIQEPEDNQNKNTDL</sequence>
<organism evidence="3 4">
    <name type="scientific">Pseudomonas syringae pv. japonica str. M301072</name>
    <dbReference type="NCBI Taxonomy" id="629262"/>
    <lineage>
        <taxon>Bacteria</taxon>
        <taxon>Pseudomonadati</taxon>
        <taxon>Pseudomonadota</taxon>
        <taxon>Gammaproteobacteria</taxon>
        <taxon>Pseudomonadales</taxon>
        <taxon>Pseudomonadaceae</taxon>
        <taxon>Pseudomonas</taxon>
        <taxon>Pseudomonas syringae</taxon>
    </lineage>
</organism>
<dbReference type="EMBL" id="AEAH01000013">
    <property type="protein sequence ID" value="EGH27544.1"/>
    <property type="molecule type" value="Genomic_DNA"/>
</dbReference>
<proteinExistence type="predicted"/>
<keyword evidence="1" id="KW-1133">Transmembrane helix</keyword>
<dbReference type="AlphaFoldDB" id="F3FBF8"/>
<protein>
    <recommendedName>
        <fullName evidence="2">Type VI lipase adapter protein Tla3 N-terminal domain-containing protein</fullName>
    </recommendedName>
</protein>
<keyword evidence="1" id="KW-0472">Membrane</keyword>
<comment type="caution">
    <text evidence="3">The sequence shown here is derived from an EMBL/GenBank/DDBJ whole genome shotgun (WGS) entry which is preliminary data.</text>
</comment>
<evidence type="ECO:0000313" key="4">
    <source>
        <dbReference type="Proteomes" id="UP000004471"/>
    </source>
</evidence>